<evidence type="ECO:0000256" key="2">
    <source>
        <dbReference type="SAM" id="MobiDB-lite"/>
    </source>
</evidence>
<dbReference type="EMBL" id="CM035412">
    <property type="protein sequence ID" value="KAH7432862.1"/>
    <property type="molecule type" value="Genomic_DNA"/>
</dbReference>
<feature type="region of interest" description="Disordered" evidence="2">
    <location>
        <begin position="277"/>
        <end position="423"/>
    </location>
</feature>
<gene>
    <name evidence="3" type="ORF">KP509_07G043900</name>
</gene>
<dbReference type="Gene3D" id="3.40.50.300">
    <property type="entry name" value="P-loop containing nucleotide triphosphate hydrolases"/>
    <property type="match status" value="1"/>
</dbReference>
<evidence type="ECO:0000256" key="1">
    <source>
        <dbReference type="ARBA" id="ARBA00022528"/>
    </source>
</evidence>
<dbReference type="OrthoDB" id="10261384at2759"/>
<dbReference type="CDD" id="cd00882">
    <property type="entry name" value="Ras_like_GTPase"/>
    <property type="match status" value="1"/>
</dbReference>
<comment type="caution">
    <text evidence="3">The sequence shown here is derived from an EMBL/GenBank/DDBJ whole genome shotgun (WGS) entry which is preliminary data.</text>
</comment>
<dbReference type="OMA" id="YGWTIDT"/>
<name>A0A8T2UBS2_CERRI</name>
<keyword evidence="1" id="KW-0150">Chloroplast</keyword>
<organism evidence="3 4">
    <name type="scientific">Ceratopteris richardii</name>
    <name type="common">Triangle waterfern</name>
    <dbReference type="NCBI Taxonomy" id="49495"/>
    <lineage>
        <taxon>Eukaryota</taxon>
        <taxon>Viridiplantae</taxon>
        <taxon>Streptophyta</taxon>
        <taxon>Embryophyta</taxon>
        <taxon>Tracheophyta</taxon>
        <taxon>Polypodiopsida</taxon>
        <taxon>Polypodiidae</taxon>
        <taxon>Polypodiales</taxon>
        <taxon>Pteridineae</taxon>
        <taxon>Pteridaceae</taxon>
        <taxon>Parkerioideae</taxon>
        <taxon>Ceratopteris</taxon>
    </lineage>
</organism>
<dbReference type="Pfam" id="PF00071">
    <property type="entry name" value="Ras"/>
    <property type="match status" value="1"/>
</dbReference>
<dbReference type="PANTHER" id="PTHR14659">
    <property type="entry name" value="ALPHA- AND GAMMA-ADAPTIN-BINDING PROTEIN P34"/>
    <property type="match status" value="1"/>
</dbReference>
<feature type="compositionally biased region" description="Polar residues" evidence="2">
    <location>
        <begin position="332"/>
        <end position="374"/>
    </location>
</feature>
<dbReference type="Pfam" id="PF10199">
    <property type="entry name" value="Adaptin_binding"/>
    <property type="match status" value="1"/>
</dbReference>
<dbReference type="Proteomes" id="UP000825935">
    <property type="component" value="Chromosome 7"/>
</dbReference>
<dbReference type="PANTHER" id="PTHR14659:SF1">
    <property type="entry name" value="ALPHA- AND GAMMA-ADAPTIN-BINDING PROTEIN P34"/>
    <property type="match status" value="1"/>
</dbReference>
<proteinExistence type="predicted"/>
<dbReference type="InterPro" id="IPR019341">
    <property type="entry name" value="Alpha/Gamma-adaptin-bd_p34"/>
</dbReference>
<sequence length="473" mass="51844">MGMEIPMTNDEQAVVEENWPRILLAGPPNVGKRSILQRLLAMGKVKGSPFSSSGIHSHGWMLETKYYTADVCISTASLVDAETRENAKAYVSSNQCQALVLIFDLSNFSTFDTIQEWVTAIDRQHLEILLCVGNKADRLPDHFAHREYRRRLQKKGESSSEPHPEFWDFGIQETDGSGLLSDKENSADQLRGICMDWCSEHGIEYLEACALDHLFDRCISIEGDSQGLNRVLGALSAHMWPGLNLKSQNEAAINTVMLEGEGSSDTDESEISIDYERLSNGSGEPWGGDEGPWTFYGSAPFPAKEGDASAATSSNWQPGLLSTEEVNASAGAPSSTQSAQDVVESFSQEDPSSDNGATSMSDTTESVISPTTTNEVHREQQHSLPSSNFDGSSGVAESYGVSSDEDTPMAHGNGRSHQAEARNFEQLMVEMSQMRKNGRLMPDSQRREMAANLALRMASLFDDDDDDDDDDDL</sequence>
<dbReference type="SUPFAM" id="SSF52540">
    <property type="entry name" value="P-loop containing nucleoside triphosphate hydrolases"/>
    <property type="match status" value="1"/>
</dbReference>
<protein>
    <submittedName>
        <fullName evidence="3">Uncharacterized protein</fullName>
    </submittedName>
</protein>
<feature type="compositionally biased region" description="Polar residues" evidence="2">
    <location>
        <begin position="382"/>
        <end position="391"/>
    </location>
</feature>
<evidence type="ECO:0000313" key="4">
    <source>
        <dbReference type="Proteomes" id="UP000825935"/>
    </source>
</evidence>
<dbReference type="GO" id="GO:0005525">
    <property type="term" value="F:GTP binding"/>
    <property type="evidence" value="ECO:0007669"/>
    <property type="project" value="InterPro"/>
</dbReference>
<dbReference type="GO" id="GO:0003924">
    <property type="term" value="F:GTPase activity"/>
    <property type="evidence" value="ECO:0007669"/>
    <property type="project" value="InterPro"/>
</dbReference>
<keyword evidence="1" id="KW-0934">Plastid</keyword>
<reference evidence="3" key="1">
    <citation type="submission" date="2021-08" db="EMBL/GenBank/DDBJ databases">
        <title>WGS assembly of Ceratopteris richardii.</title>
        <authorList>
            <person name="Marchant D.B."/>
            <person name="Chen G."/>
            <person name="Jenkins J."/>
            <person name="Shu S."/>
            <person name="Leebens-Mack J."/>
            <person name="Grimwood J."/>
            <person name="Schmutz J."/>
            <person name="Soltis P."/>
            <person name="Soltis D."/>
            <person name="Chen Z.-H."/>
        </authorList>
    </citation>
    <scope>NUCLEOTIDE SEQUENCE</scope>
    <source>
        <strain evidence="3">Whitten #5841</strain>
        <tissue evidence="3">Leaf</tissue>
    </source>
</reference>
<dbReference type="AlphaFoldDB" id="A0A8T2UBS2"/>
<dbReference type="InterPro" id="IPR001806">
    <property type="entry name" value="Small_GTPase"/>
</dbReference>
<evidence type="ECO:0000313" key="3">
    <source>
        <dbReference type="EMBL" id="KAH7432862.1"/>
    </source>
</evidence>
<dbReference type="InterPro" id="IPR027417">
    <property type="entry name" value="P-loop_NTPase"/>
</dbReference>
<keyword evidence="4" id="KW-1185">Reference proteome</keyword>
<accession>A0A8T2UBS2</accession>